<keyword evidence="2" id="KW-1185">Reference proteome</keyword>
<dbReference type="KEGG" id="ssl:SS1G_13433"/>
<protein>
    <submittedName>
        <fullName evidence="1">Uncharacterized protein</fullName>
    </submittedName>
</protein>
<gene>
    <name evidence="1" type="ORF">SS1G_13433</name>
</gene>
<name>A7F753_SCLS1</name>
<dbReference type="HOGENOM" id="CLU_3299667_0_0_1"/>
<accession>A7F753</accession>
<dbReference type="EMBL" id="CH476645">
    <property type="protein sequence ID" value="EDN98574.1"/>
    <property type="molecule type" value="Genomic_DNA"/>
</dbReference>
<dbReference type="InParanoid" id="A7F753"/>
<dbReference type="RefSeq" id="XP_001585549.1">
    <property type="nucleotide sequence ID" value="XM_001585499.1"/>
</dbReference>
<sequence>MSVNIIVWECYREKIQNSLFLVPADYMMEKGHYDTPNIKR</sequence>
<dbReference type="GeneID" id="5481626"/>
<evidence type="ECO:0000313" key="1">
    <source>
        <dbReference type="EMBL" id="EDN98574.1"/>
    </source>
</evidence>
<evidence type="ECO:0000313" key="2">
    <source>
        <dbReference type="Proteomes" id="UP000001312"/>
    </source>
</evidence>
<dbReference type="Proteomes" id="UP000001312">
    <property type="component" value="Unassembled WGS sequence"/>
</dbReference>
<organism evidence="1 2">
    <name type="scientific">Sclerotinia sclerotiorum (strain ATCC 18683 / 1980 / Ss-1)</name>
    <name type="common">White mold</name>
    <name type="synonym">Whetzelinia sclerotiorum</name>
    <dbReference type="NCBI Taxonomy" id="665079"/>
    <lineage>
        <taxon>Eukaryota</taxon>
        <taxon>Fungi</taxon>
        <taxon>Dikarya</taxon>
        <taxon>Ascomycota</taxon>
        <taxon>Pezizomycotina</taxon>
        <taxon>Leotiomycetes</taxon>
        <taxon>Helotiales</taxon>
        <taxon>Sclerotiniaceae</taxon>
        <taxon>Sclerotinia</taxon>
    </lineage>
</organism>
<reference evidence="2" key="1">
    <citation type="journal article" date="2011" name="PLoS Genet.">
        <title>Genomic analysis of the necrotrophic fungal pathogens Sclerotinia sclerotiorum and Botrytis cinerea.</title>
        <authorList>
            <person name="Amselem J."/>
            <person name="Cuomo C.A."/>
            <person name="van Kan J.A."/>
            <person name="Viaud M."/>
            <person name="Benito E.P."/>
            <person name="Couloux A."/>
            <person name="Coutinho P.M."/>
            <person name="de Vries R.P."/>
            <person name="Dyer P.S."/>
            <person name="Fillinger S."/>
            <person name="Fournier E."/>
            <person name="Gout L."/>
            <person name="Hahn M."/>
            <person name="Kohn L."/>
            <person name="Lapalu N."/>
            <person name="Plummer K.M."/>
            <person name="Pradier J.M."/>
            <person name="Quevillon E."/>
            <person name="Sharon A."/>
            <person name="Simon A."/>
            <person name="ten Have A."/>
            <person name="Tudzynski B."/>
            <person name="Tudzynski P."/>
            <person name="Wincker P."/>
            <person name="Andrew M."/>
            <person name="Anthouard V."/>
            <person name="Beever R.E."/>
            <person name="Beffa R."/>
            <person name="Benoit I."/>
            <person name="Bouzid O."/>
            <person name="Brault B."/>
            <person name="Chen Z."/>
            <person name="Choquer M."/>
            <person name="Collemare J."/>
            <person name="Cotton P."/>
            <person name="Danchin E.G."/>
            <person name="Da Silva C."/>
            <person name="Gautier A."/>
            <person name="Giraud C."/>
            <person name="Giraud T."/>
            <person name="Gonzalez C."/>
            <person name="Grossetete S."/>
            <person name="Guldener U."/>
            <person name="Henrissat B."/>
            <person name="Howlett B.J."/>
            <person name="Kodira C."/>
            <person name="Kretschmer M."/>
            <person name="Lappartient A."/>
            <person name="Leroch M."/>
            <person name="Levis C."/>
            <person name="Mauceli E."/>
            <person name="Neuveglise C."/>
            <person name="Oeser B."/>
            <person name="Pearson M."/>
            <person name="Poulain J."/>
            <person name="Poussereau N."/>
            <person name="Quesneville H."/>
            <person name="Rascle C."/>
            <person name="Schumacher J."/>
            <person name="Segurens B."/>
            <person name="Sexton A."/>
            <person name="Silva E."/>
            <person name="Sirven C."/>
            <person name="Soanes D.M."/>
            <person name="Talbot N.J."/>
            <person name="Templeton M."/>
            <person name="Yandava C."/>
            <person name="Yarden O."/>
            <person name="Zeng Q."/>
            <person name="Rollins J.A."/>
            <person name="Lebrun M.H."/>
            <person name="Dickman M."/>
        </authorList>
    </citation>
    <scope>NUCLEOTIDE SEQUENCE [LARGE SCALE GENOMIC DNA]</scope>
    <source>
        <strain evidence="2">ATCC 18683 / 1980 / Ss-1</strain>
    </source>
</reference>
<dbReference type="AlphaFoldDB" id="A7F753"/>
<proteinExistence type="predicted"/>